<dbReference type="STRING" id="348780.NP_0958A"/>
<protein>
    <submittedName>
        <fullName evidence="2">DUF1684 family protein</fullName>
    </submittedName>
</protein>
<dbReference type="PANTHER" id="PTHR41913:SF1">
    <property type="entry name" value="DUF1684 DOMAIN-CONTAINING PROTEIN"/>
    <property type="match status" value="1"/>
</dbReference>
<dbReference type="InterPro" id="IPR012467">
    <property type="entry name" value="DUF1684"/>
</dbReference>
<dbReference type="KEGG" id="nph:NP_0958A"/>
<dbReference type="EMBL" id="CR936257">
    <property type="protein sequence ID" value="CAI48570.1"/>
    <property type="molecule type" value="Genomic_DNA"/>
</dbReference>
<reference evidence="2 3" key="1">
    <citation type="journal article" date="2005" name="Genome Res.">
        <title>Living with two extremes: conclusions from the genome sequence of Natronomonas pharaonis.</title>
        <authorList>
            <person name="Falb M."/>
            <person name="Pfeiffer F."/>
            <person name="Palm P."/>
            <person name="Rodewald K."/>
            <person name="Hickmann V."/>
            <person name="Tittor J."/>
            <person name="Oesterhelt D."/>
        </authorList>
    </citation>
    <scope>NUCLEOTIDE SEQUENCE [LARGE SCALE GENOMIC DNA]</scope>
    <source>
        <strain evidence="3">ATCC 35678 / DSM 2160 / CIP 103997 / JCM 8858 / NBRC 14720 / NCIMB 2260 / Gabara</strain>
    </source>
</reference>
<feature type="region of interest" description="Disordered" evidence="1">
    <location>
        <begin position="18"/>
        <end position="44"/>
    </location>
</feature>
<dbReference type="Pfam" id="PF07920">
    <property type="entry name" value="DUF1684"/>
    <property type="match status" value="1"/>
</dbReference>
<gene>
    <name evidence="2" type="ordered locus">NP_0958A</name>
</gene>
<evidence type="ECO:0000313" key="3">
    <source>
        <dbReference type="Proteomes" id="UP000002698"/>
    </source>
</evidence>
<organism evidence="2 3">
    <name type="scientific">Natronomonas pharaonis (strain ATCC 35678 / DSM 2160 / CIP 103997 / JCM 8858 / NBRC 14720 / NCIMB 2260 / Gabara)</name>
    <name type="common">Halobacterium pharaonis</name>
    <dbReference type="NCBI Taxonomy" id="348780"/>
    <lineage>
        <taxon>Archaea</taxon>
        <taxon>Methanobacteriati</taxon>
        <taxon>Methanobacteriota</taxon>
        <taxon>Stenosarchaea group</taxon>
        <taxon>Halobacteria</taxon>
        <taxon>Halobacteriales</taxon>
        <taxon>Natronomonadaceae</taxon>
        <taxon>Natronomonas</taxon>
    </lineage>
</organism>
<name>A0A1U7EUF5_NATPD</name>
<dbReference type="eggNOG" id="arCOG04570">
    <property type="taxonomic scope" value="Archaea"/>
</dbReference>
<keyword evidence="3" id="KW-1185">Reference proteome</keyword>
<sequence length="189" mass="21759">MEFDVDAWRAELTEYREQKDEQFATARSSPLPPEKRESFDGLDYFEPNPDYRVAATVEVDDSDETITMETTAEGERLYERVARLTFEVPDASDNRDEHTLVAYQRVDQRGDGSLFVPFRDKTTGQQTYPAGRYMELHYEGDLEDGATVPLDFNLAYNPFCAYSDAYECPLPPQENWLEIVVPAGERDDQ</sequence>
<evidence type="ECO:0000313" key="2">
    <source>
        <dbReference type="EMBL" id="CAI48570.1"/>
    </source>
</evidence>
<dbReference type="AlphaFoldDB" id="A0A1U7EUF5"/>
<dbReference type="DNASU" id="3701011"/>
<dbReference type="Gene3D" id="6.10.250.1680">
    <property type="match status" value="1"/>
</dbReference>
<accession>A0A1U7EUF5</accession>
<dbReference type="RefSeq" id="WP_011322206.1">
    <property type="nucleotide sequence ID" value="NC_007426.1"/>
</dbReference>
<evidence type="ECO:0000256" key="1">
    <source>
        <dbReference type="SAM" id="MobiDB-lite"/>
    </source>
</evidence>
<dbReference type="HOGENOM" id="CLU_090976_1_0_2"/>
<proteinExistence type="predicted"/>
<dbReference type="Proteomes" id="UP000002698">
    <property type="component" value="Chromosome"/>
</dbReference>
<dbReference type="GeneID" id="3701011"/>
<dbReference type="PANTHER" id="PTHR41913">
    <property type="entry name" value="DUF1684 DOMAIN-CONTAINING PROTEIN"/>
    <property type="match status" value="1"/>
</dbReference>
<dbReference type="EnsemblBacteria" id="CAI48570">
    <property type="protein sequence ID" value="CAI48570"/>
    <property type="gene ID" value="NP_0958A"/>
</dbReference>
<dbReference type="OrthoDB" id="334216at2157"/>